<evidence type="ECO:0000256" key="3">
    <source>
        <dbReference type="ARBA" id="ARBA00022989"/>
    </source>
</evidence>
<dbReference type="OrthoDB" id="5954308at2759"/>
<dbReference type="InterPro" id="IPR013901">
    <property type="entry name" value="Anthrone_oxy"/>
</dbReference>
<evidence type="ECO:0000256" key="5">
    <source>
        <dbReference type="ARBA" id="ARBA00034313"/>
    </source>
</evidence>
<proteinExistence type="inferred from homology"/>
<evidence type="ECO:0000313" key="9">
    <source>
        <dbReference type="Proteomes" id="UP000503462"/>
    </source>
</evidence>
<comment type="subcellular location">
    <subcellularLocation>
        <location evidence="1">Membrane</location>
        <topology evidence="1">Multi-pass membrane protein</topology>
    </subcellularLocation>
</comment>
<dbReference type="PANTHER" id="PTHR35042">
    <property type="entry name" value="ANTHRONE OXYGENASE ENCC"/>
    <property type="match status" value="1"/>
</dbReference>
<dbReference type="Pfam" id="PF08592">
    <property type="entry name" value="Anthrone_oxy"/>
    <property type="match status" value="1"/>
</dbReference>
<keyword evidence="3 7" id="KW-1133">Transmembrane helix</keyword>
<evidence type="ECO:0000256" key="1">
    <source>
        <dbReference type="ARBA" id="ARBA00004141"/>
    </source>
</evidence>
<evidence type="ECO:0000256" key="2">
    <source>
        <dbReference type="ARBA" id="ARBA00022692"/>
    </source>
</evidence>
<evidence type="ECO:0000256" key="6">
    <source>
        <dbReference type="SAM" id="MobiDB-lite"/>
    </source>
</evidence>
<dbReference type="GO" id="GO:0016020">
    <property type="term" value="C:membrane"/>
    <property type="evidence" value="ECO:0007669"/>
    <property type="project" value="UniProtKB-SubCell"/>
</dbReference>
<keyword evidence="9" id="KW-1185">Reference proteome</keyword>
<protein>
    <recommendedName>
        <fullName evidence="10">Mid2 domain-containing protein</fullName>
    </recommendedName>
</protein>
<keyword evidence="4 7" id="KW-0472">Membrane</keyword>
<reference evidence="8 9" key="1">
    <citation type="journal article" date="2016" name="Sci. Rep.">
        <title>Peltaster fructicola genome reveals evolution from an invasive phytopathogen to an ectophytic parasite.</title>
        <authorList>
            <person name="Xu C."/>
            <person name="Chen H."/>
            <person name="Gleason M.L."/>
            <person name="Xu J.R."/>
            <person name="Liu H."/>
            <person name="Zhang R."/>
            <person name="Sun G."/>
        </authorList>
    </citation>
    <scope>NUCLEOTIDE SEQUENCE [LARGE SCALE GENOMIC DNA]</scope>
    <source>
        <strain evidence="8 9">LNHT1506</strain>
    </source>
</reference>
<feature type="transmembrane region" description="Helical" evidence="7">
    <location>
        <begin position="92"/>
        <end position="113"/>
    </location>
</feature>
<feature type="region of interest" description="Disordered" evidence="6">
    <location>
        <begin position="325"/>
        <end position="364"/>
    </location>
</feature>
<evidence type="ECO:0000256" key="4">
    <source>
        <dbReference type="ARBA" id="ARBA00023136"/>
    </source>
</evidence>
<feature type="transmembrane region" description="Helical" evidence="7">
    <location>
        <begin position="255"/>
        <end position="278"/>
    </location>
</feature>
<organism evidence="8 9">
    <name type="scientific">Peltaster fructicola</name>
    <dbReference type="NCBI Taxonomy" id="286661"/>
    <lineage>
        <taxon>Eukaryota</taxon>
        <taxon>Fungi</taxon>
        <taxon>Dikarya</taxon>
        <taxon>Ascomycota</taxon>
        <taxon>Pezizomycotina</taxon>
        <taxon>Dothideomycetes</taxon>
        <taxon>Dothideomycetes incertae sedis</taxon>
        <taxon>Peltaster</taxon>
    </lineage>
</organism>
<keyword evidence="2 7" id="KW-0812">Transmembrane</keyword>
<dbReference type="EMBL" id="CP051141">
    <property type="protein sequence ID" value="QIW98755.1"/>
    <property type="molecule type" value="Genomic_DNA"/>
</dbReference>
<evidence type="ECO:0008006" key="10">
    <source>
        <dbReference type="Google" id="ProtNLM"/>
    </source>
</evidence>
<sequence length="364" mass="38279">MTAVKAAQILSVPMAGVLCGMITCMSLVGIPAITMASAETASKQWKRVYDIGSTTMPPLVLGVAACFGFLAIQAERLPGLFPDMSLDPTAPRALYAMAAISMPAIVPYTIAIMKPTNDILMARANSSAKISAKDAELPSLLAKWARMNYVPTGCVSGNLIVGTTTGTCGSGSTCQSVFVYATNPTVGPIQTNVVCANTFHANTIFRTWLESATTTKTSTIYSLYPITAASQTSSAVPSTSSSSSGGGSGLSSSSVIAVAVVIPVVVLAIIATLLFFWWRRKSRTRNNPAVSGPAYDAVGDQRAYYAHNPDAVTGQTYEMGQENQPVELPNKNHPSNAAKVQEMYADNPNMGPHELTGSSPHGRR</sequence>
<feature type="transmembrane region" description="Helical" evidence="7">
    <location>
        <begin position="48"/>
        <end position="72"/>
    </location>
</feature>
<gene>
    <name evidence="8" type="ORF">AMS68_004273</name>
</gene>
<accession>A0A6H0XVP1</accession>
<dbReference type="AlphaFoldDB" id="A0A6H0XVP1"/>
<feature type="transmembrane region" description="Helical" evidence="7">
    <location>
        <begin position="12"/>
        <end position="36"/>
    </location>
</feature>
<name>A0A6H0XVP1_9PEZI</name>
<dbReference type="PANTHER" id="PTHR35042:SF1">
    <property type="entry name" value="DUF1772-DOMAIN-CONTAINING PROTEIN"/>
    <property type="match status" value="1"/>
</dbReference>
<dbReference type="Proteomes" id="UP000503462">
    <property type="component" value="Chromosome 3"/>
</dbReference>
<comment type="similarity">
    <text evidence="5">Belongs to the anthrone oxygenase family.</text>
</comment>
<evidence type="ECO:0000256" key="7">
    <source>
        <dbReference type="SAM" id="Phobius"/>
    </source>
</evidence>
<evidence type="ECO:0000313" key="8">
    <source>
        <dbReference type="EMBL" id="QIW98755.1"/>
    </source>
</evidence>